<dbReference type="AlphaFoldDB" id="A0A165MG76"/>
<accession>A0A165MG76</accession>
<sequence length="308" mass="33955">MARPTRNSSNSNSTVEQAPTVAVKLAKNQAKINANEKATKPKVTKAQVKRVQDTAKVAEKAAEKAAKEVEKAAQKAEKAAREVAEKVAKEAEKAAEKKAKDAAKAQAKVLEKAAKVKAREDAKATREEAKRLLTLANQQNVANLEDRLRRKDAELDASRMSERMHTFPNPNLKRSYATADLEATAAAEAASRKAKAERVALPVLDPSDDLYTMDVAYSSAAEDEAAKRKRARKEREPEPSFRDNIEVELQRKQGQGASTWESRYSPAEEPTVRKYIKPQSDGYQSDSSCVCFPLHCFFSISVLVSNQP</sequence>
<evidence type="ECO:0000313" key="3">
    <source>
        <dbReference type="EMBL" id="KZT18296.1"/>
    </source>
</evidence>
<evidence type="ECO:0000256" key="2">
    <source>
        <dbReference type="SAM" id="MobiDB-lite"/>
    </source>
</evidence>
<feature type="compositionally biased region" description="Polar residues" evidence="2">
    <location>
        <begin position="252"/>
        <end position="262"/>
    </location>
</feature>
<protein>
    <submittedName>
        <fullName evidence="3">Uncharacterized protein</fullName>
    </submittedName>
</protein>
<proteinExistence type="predicted"/>
<feature type="region of interest" description="Disordered" evidence="2">
    <location>
        <begin position="220"/>
        <end position="284"/>
    </location>
</feature>
<name>A0A165MG76_9AGAM</name>
<dbReference type="EMBL" id="KV425691">
    <property type="protein sequence ID" value="KZT18296.1"/>
    <property type="molecule type" value="Genomic_DNA"/>
</dbReference>
<evidence type="ECO:0000313" key="4">
    <source>
        <dbReference type="Proteomes" id="UP000076761"/>
    </source>
</evidence>
<dbReference type="InParanoid" id="A0A165MG76"/>
<dbReference type="Proteomes" id="UP000076761">
    <property type="component" value="Unassembled WGS sequence"/>
</dbReference>
<organism evidence="3 4">
    <name type="scientific">Neolentinus lepideus HHB14362 ss-1</name>
    <dbReference type="NCBI Taxonomy" id="1314782"/>
    <lineage>
        <taxon>Eukaryota</taxon>
        <taxon>Fungi</taxon>
        <taxon>Dikarya</taxon>
        <taxon>Basidiomycota</taxon>
        <taxon>Agaricomycotina</taxon>
        <taxon>Agaricomycetes</taxon>
        <taxon>Gloeophyllales</taxon>
        <taxon>Gloeophyllaceae</taxon>
        <taxon>Neolentinus</taxon>
    </lineage>
</organism>
<reference evidence="3 4" key="1">
    <citation type="journal article" date="2016" name="Mol. Biol. Evol.">
        <title>Comparative Genomics of Early-Diverging Mushroom-Forming Fungi Provides Insights into the Origins of Lignocellulose Decay Capabilities.</title>
        <authorList>
            <person name="Nagy L.G."/>
            <person name="Riley R."/>
            <person name="Tritt A."/>
            <person name="Adam C."/>
            <person name="Daum C."/>
            <person name="Floudas D."/>
            <person name="Sun H."/>
            <person name="Yadav J.S."/>
            <person name="Pangilinan J."/>
            <person name="Larsson K.H."/>
            <person name="Matsuura K."/>
            <person name="Barry K."/>
            <person name="Labutti K."/>
            <person name="Kuo R."/>
            <person name="Ohm R.A."/>
            <person name="Bhattacharya S.S."/>
            <person name="Shirouzu T."/>
            <person name="Yoshinaga Y."/>
            <person name="Martin F.M."/>
            <person name="Grigoriev I.V."/>
            <person name="Hibbett D.S."/>
        </authorList>
    </citation>
    <scope>NUCLEOTIDE SEQUENCE [LARGE SCALE GENOMIC DNA]</scope>
    <source>
        <strain evidence="3 4">HHB14362 ss-1</strain>
    </source>
</reference>
<feature type="compositionally biased region" description="Basic and acidic residues" evidence="2">
    <location>
        <begin position="233"/>
        <end position="251"/>
    </location>
</feature>
<keyword evidence="4" id="KW-1185">Reference proteome</keyword>
<evidence type="ECO:0000256" key="1">
    <source>
        <dbReference type="SAM" id="Coils"/>
    </source>
</evidence>
<feature type="coiled-coil region" evidence="1">
    <location>
        <begin position="48"/>
        <end position="161"/>
    </location>
</feature>
<gene>
    <name evidence="3" type="ORF">NEOLEDRAFT_1184397</name>
</gene>
<keyword evidence="1" id="KW-0175">Coiled coil</keyword>